<dbReference type="PANTHER" id="PTHR36832">
    <property type="entry name" value="SLR1174 PROTEIN-RELATED"/>
    <property type="match status" value="1"/>
</dbReference>
<dbReference type="Proteomes" id="UP000005384">
    <property type="component" value="Unassembled WGS sequence"/>
</dbReference>
<feature type="transmembrane region" description="Helical" evidence="1">
    <location>
        <begin position="241"/>
        <end position="261"/>
    </location>
</feature>
<feature type="transmembrane region" description="Helical" evidence="1">
    <location>
        <begin position="154"/>
        <end position="178"/>
    </location>
</feature>
<feature type="transmembrane region" description="Helical" evidence="1">
    <location>
        <begin position="190"/>
        <end position="208"/>
    </location>
</feature>
<protein>
    <submittedName>
        <fullName evidence="2">Uncharacterized protein</fullName>
    </submittedName>
</protein>
<dbReference type="EMBL" id="ADLN01000084">
    <property type="protein sequence ID" value="EHI58817.1"/>
    <property type="molecule type" value="Genomic_DNA"/>
</dbReference>
<name>G5II81_9FIRM</name>
<evidence type="ECO:0000313" key="2">
    <source>
        <dbReference type="EMBL" id="EHI58817.1"/>
    </source>
</evidence>
<dbReference type="PANTHER" id="PTHR36832:SF1">
    <property type="entry name" value="SLR1174 PROTEIN"/>
    <property type="match status" value="1"/>
</dbReference>
<proteinExistence type="predicted"/>
<evidence type="ECO:0000313" key="3">
    <source>
        <dbReference type="Proteomes" id="UP000005384"/>
    </source>
</evidence>
<dbReference type="HOGENOM" id="CLU_090965_0_0_9"/>
<gene>
    <name evidence="2" type="ORF">HMPREF9473_03209</name>
</gene>
<keyword evidence="1" id="KW-0812">Transmembrane</keyword>
<dbReference type="PATRIC" id="fig|742737.3.peg.3186"/>
<keyword evidence="3" id="KW-1185">Reference proteome</keyword>
<sequence>MRNTILTFRRMFRACFATCFMCTKQLFDGGILCVAGEYLVRLLQFVMLVCIWKALAREGADLGGMTLSALLTYTLMSSVLHQQLNIVSPATAALWEGSIIGRYLRPLPVIASFVVETVGKWWIPVFLFYGLPLWLAAPLLGIRALPADGISGALAFISLAFSVAIGFAIDLMFAAFAIRLKNGCFAVLHLRESIFALLSGELIPFALFPWNLGKLFALTPFGSITHAPLSIYTGLTDAPLSLIGLQVFWCVILWLLALYVFRKSEERMVSFGG</sequence>
<evidence type="ECO:0000256" key="1">
    <source>
        <dbReference type="SAM" id="Phobius"/>
    </source>
</evidence>
<accession>G5II81</accession>
<comment type="caution">
    <text evidence="2">The sequence shown here is derived from an EMBL/GenBank/DDBJ whole genome shotgun (WGS) entry which is preliminary data.</text>
</comment>
<dbReference type="RefSeq" id="WP_006781188.1">
    <property type="nucleotide sequence ID" value="NZ_CP040506.1"/>
</dbReference>
<dbReference type="OrthoDB" id="8582979at2"/>
<keyword evidence="1" id="KW-0472">Membrane</keyword>
<organism evidence="2 3">
    <name type="scientific">Hungatella hathewayi WAL-18680</name>
    <dbReference type="NCBI Taxonomy" id="742737"/>
    <lineage>
        <taxon>Bacteria</taxon>
        <taxon>Bacillati</taxon>
        <taxon>Bacillota</taxon>
        <taxon>Clostridia</taxon>
        <taxon>Lachnospirales</taxon>
        <taxon>Lachnospiraceae</taxon>
        <taxon>Hungatella</taxon>
    </lineage>
</organism>
<reference evidence="2 3" key="1">
    <citation type="submission" date="2011-08" db="EMBL/GenBank/DDBJ databases">
        <title>The Genome Sequence of Clostridium hathewayi WAL-18680.</title>
        <authorList>
            <consortium name="The Broad Institute Genome Sequencing Platform"/>
            <person name="Earl A."/>
            <person name="Ward D."/>
            <person name="Feldgarden M."/>
            <person name="Gevers D."/>
            <person name="Finegold S.M."/>
            <person name="Summanen P.H."/>
            <person name="Molitoris D.R."/>
            <person name="Song M."/>
            <person name="Daigneault M."/>
            <person name="Allen-Vercoe E."/>
            <person name="Young S.K."/>
            <person name="Zeng Q."/>
            <person name="Gargeya S."/>
            <person name="Fitzgerald M."/>
            <person name="Haas B."/>
            <person name="Abouelleil A."/>
            <person name="Alvarado L."/>
            <person name="Arachchi H.M."/>
            <person name="Berlin A."/>
            <person name="Brown A."/>
            <person name="Chapman S.B."/>
            <person name="Chen Z."/>
            <person name="Dunbar C."/>
            <person name="Freedman E."/>
            <person name="Gearin G."/>
            <person name="Gellesch M."/>
            <person name="Goldberg J."/>
            <person name="Griggs A."/>
            <person name="Gujja S."/>
            <person name="Heiman D."/>
            <person name="Howarth C."/>
            <person name="Larson L."/>
            <person name="Lui A."/>
            <person name="MacDonald P.J.P."/>
            <person name="Montmayeur A."/>
            <person name="Murphy C."/>
            <person name="Neiman D."/>
            <person name="Pearson M."/>
            <person name="Priest M."/>
            <person name="Roberts A."/>
            <person name="Saif S."/>
            <person name="Shea T."/>
            <person name="Shenoy N."/>
            <person name="Sisk P."/>
            <person name="Stolte C."/>
            <person name="Sykes S."/>
            <person name="Wortman J."/>
            <person name="Nusbaum C."/>
            <person name="Birren B."/>
        </authorList>
    </citation>
    <scope>NUCLEOTIDE SEQUENCE [LARGE SCALE GENOMIC DNA]</scope>
    <source>
        <strain evidence="2 3">WAL-18680</strain>
    </source>
</reference>
<dbReference type="AlphaFoldDB" id="G5II81"/>
<feature type="transmembrane region" description="Helical" evidence="1">
    <location>
        <begin position="121"/>
        <end position="142"/>
    </location>
</feature>
<keyword evidence="1" id="KW-1133">Transmembrane helix</keyword>